<name>A0A382SLC3_9ZZZZ</name>
<reference evidence="2" key="1">
    <citation type="submission" date="2018-05" db="EMBL/GenBank/DDBJ databases">
        <authorList>
            <person name="Lanie J.A."/>
            <person name="Ng W.-L."/>
            <person name="Kazmierczak K.M."/>
            <person name="Andrzejewski T.M."/>
            <person name="Davidsen T.M."/>
            <person name="Wayne K.J."/>
            <person name="Tettelin H."/>
            <person name="Glass J.I."/>
            <person name="Rusch D."/>
            <person name="Podicherti R."/>
            <person name="Tsui H.-C.T."/>
            <person name="Winkler M.E."/>
        </authorList>
    </citation>
    <scope>NUCLEOTIDE SEQUENCE</scope>
</reference>
<organism evidence="2">
    <name type="scientific">marine metagenome</name>
    <dbReference type="NCBI Taxonomy" id="408172"/>
    <lineage>
        <taxon>unclassified sequences</taxon>
        <taxon>metagenomes</taxon>
        <taxon>ecological metagenomes</taxon>
    </lineage>
</organism>
<gene>
    <name evidence="2" type="ORF">METZ01_LOCUS362565</name>
</gene>
<keyword evidence="1" id="KW-0472">Membrane</keyword>
<protein>
    <submittedName>
        <fullName evidence="2">Uncharacterized protein</fullName>
    </submittedName>
</protein>
<accession>A0A382SLC3</accession>
<sequence>MEVTMSNSLKLRFRLTLLPLAWVMLRGIDRAPKESNFALGDLQANYEGPSVIPTSFYFLLAFVIAAGVGGFFLLRYIRAKQEQEELDQIVDEQAQLELDTELEARRVSEEN</sequence>
<keyword evidence="1" id="KW-0812">Transmembrane</keyword>
<feature type="transmembrane region" description="Helical" evidence="1">
    <location>
        <begin position="54"/>
        <end position="74"/>
    </location>
</feature>
<evidence type="ECO:0000256" key="1">
    <source>
        <dbReference type="SAM" id="Phobius"/>
    </source>
</evidence>
<dbReference type="EMBL" id="UINC01129371">
    <property type="protein sequence ID" value="SVD09711.1"/>
    <property type="molecule type" value="Genomic_DNA"/>
</dbReference>
<dbReference type="AlphaFoldDB" id="A0A382SLC3"/>
<evidence type="ECO:0000313" key="2">
    <source>
        <dbReference type="EMBL" id="SVD09711.1"/>
    </source>
</evidence>
<proteinExistence type="predicted"/>
<keyword evidence="1" id="KW-1133">Transmembrane helix</keyword>
<feature type="non-terminal residue" evidence="2">
    <location>
        <position position="111"/>
    </location>
</feature>